<dbReference type="GO" id="GO:0032040">
    <property type="term" value="C:small-subunit processome"/>
    <property type="evidence" value="ECO:0007669"/>
    <property type="project" value="TreeGrafter"/>
</dbReference>
<dbReference type="PANTHER" id="PTHR13237:SF8">
    <property type="entry name" value="SOMETHING ABOUT SILENCING PROTEIN 10"/>
    <property type="match status" value="1"/>
</dbReference>
<feature type="compositionally biased region" description="Basic residues" evidence="6">
    <location>
        <begin position="431"/>
        <end position="449"/>
    </location>
</feature>
<comment type="similarity">
    <text evidence="2">Belongs to the SAS10 family.</text>
</comment>
<dbReference type="GO" id="GO:0000462">
    <property type="term" value="P:maturation of SSU-rRNA from tricistronic rRNA transcript (SSU-rRNA, 5.8S rRNA, LSU-rRNA)"/>
    <property type="evidence" value="ECO:0007669"/>
    <property type="project" value="TreeGrafter"/>
</dbReference>
<evidence type="ECO:0000256" key="5">
    <source>
        <dbReference type="SAM" id="Coils"/>
    </source>
</evidence>
<keyword evidence="3" id="KW-0597">Phosphoprotein</keyword>
<comment type="subcellular location">
    <subcellularLocation>
        <location evidence="1">Nucleus</location>
    </subcellularLocation>
</comment>
<feature type="region of interest" description="Disordered" evidence="6">
    <location>
        <begin position="42"/>
        <end position="113"/>
    </location>
</feature>
<proteinExistence type="inferred from homology"/>
<protein>
    <submittedName>
        <fullName evidence="8">Putative disrupter of silencing sas10</fullName>
    </submittedName>
</protein>
<dbReference type="Pfam" id="PF04000">
    <property type="entry name" value="Sas10_Utp3"/>
    <property type="match status" value="1"/>
</dbReference>
<dbReference type="EMBL" id="GECL01002308">
    <property type="protein sequence ID" value="JAP03816.1"/>
    <property type="molecule type" value="Transcribed_RNA"/>
</dbReference>
<dbReference type="AlphaFoldDB" id="A0A0V0G7X4"/>
<feature type="compositionally biased region" description="Low complexity" evidence="6">
    <location>
        <begin position="88"/>
        <end position="97"/>
    </location>
</feature>
<evidence type="ECO:0000256" key="1">
    <source>
        <dbReference type="ARBA" id="ARBA00004123"/>
    </source>
</evidence>
<keyword evidence="4" id="KW-0539">Nucleus</keyword>
<accession>A0A0V0G7X4</accession>
<evidence type="ECO:0000313" key="8">
    <source>
        <dbReference type="EMBL" id="JAP03816.1"/>
    </source>
</evidence>
<organism evidence="8">
    <name type="scientific">Triatoma dimidiata</name>
    <name type="common">Kissing bug</name>
    <name type="synonym">Meccus dimidiatus</name>
    <dbReference type="NCBI Taxonomy" id="72491"/>
    <lineage>
        <taxon>Eukaryota</taxon>
        <taxon>Metazoa</taxon>
        <taxon>Ecdysozoa</taxon>
        <taxon>Arthropoda</taxon>
        <taxon>Hexapoda</taxon>
        <taxon>Insecta</taxon>
        <taxon>Pterygota</taxon>
        <taxon>Neoptera</taxon>
        <taxon>Paraneoptera</taxon>
        <taxon>Hemiptera</taxon>
        <taxon>Heteroptera</taxon>
        <taxon>Panheteroptera</taxon>
        <taxon>Cimicomorpha</taxon>
        <taxon>Reduviidae</taxon>
        <taxon>Triatominae</taxon>
        <taxon>Triatoma</taxon>
    </lineage>
</organism>
<keyword evidence="5" id="KW-0175">Coiled coil</keyword>
<evidence type="ECO:0000256" key="6">
    <source>
        <dbReference type="SAM" id="MobiDB-lite"/>
    </source>
</evidence>
<feature type="compositionally biased region" description="Acidic residues" evidence="6">
    <location>
        <begin position="400"/>
        <end position="409"/>
    </location>
</feature>
<feature type="compositionally biased region" description="Acidic residues" evidence="6">
    <location>
        <begin position="66"/>
        <end position="84"/>
    </location>
</feature>
<evidence type="ECO:0000256" key="3">
    <source>
        <dbReference type="ARBA" id="ARBA00022553"/>
    </source>
</evidence>
<feature type="compositionally biased region" description="Basic and acidic residues" evidence="6">
    <location>
        <begin position="410"/>
        <end position="419"/>
    </location>
</feature>
<dbReference type="InterPro" id="IPR007146">
    <property type="entry name" value="Sas10/Utp3/C1D"/>
</dbReference>
<dbReference type="PANTHER" id="PTHR13237">
    <property type="entry name" value="SOMETHING ABOUT SILENCING PROTEIN 10-RELATED"/>
    <property type="match status" value="1"/>
</dbReference>
<dbReference type="InterPro" id="IPR018972">
    <property type="entry name" value="Sas10_C_dom"/>
</dbReference>
<evidence type="ECO:0000256" key="2">
    <source>
        <dbReference type="ARBA" id="ARBA00010979"/>
    </source>
</evidence>
<name>A0A0V0G7X4_TRIDM</name>
<feature type="coiled-coil region" evidence="5">
    <location>
        <begin position="345"/>
        <end position="381"/>
    </location>
</feature>
<evidence type="ECO:0000259" key="7">
    <source>
        <dbReference type="Pfam" id="PF09368"/>
    </source>
</evidence>
<sequence length="488" mass="56402">KKRKNKYNAVKVDADLDDELEYYDVDSSNDGLDTDDRILLENARGRKLPEEEEEVLPVREASSESESYDNNDEIDDGDGEEEKSNEDMSAGGMSSGMESDVDDKSDGLPDSKAWGFKRKDYYNTDYVDKDFSGFDDEEAAIMEEEEAKAIQQRLLGQLEDVDFSMGLLDEVEEKKKEALTKAVKPEIEEKIKVDFSKLSEQELKEFDDRETPGFNKVKEDCKNYAKYAEKILYPILNSTEISKVSDCPAIDLMKAKYFLILRFCLNVTFLLRLKAHRTSNLDRHPVIKRLLQISKYLKEIDTAEKVGLRSQILKIARALTQNKELDKKRVMLIDSDVKEKEITGKNRKERRKKMLQLLAEKEETEKNVEKKEKKLRFADVMENTPLETCAKDLEQLSDATAEEPEDSDNESAREGEKRAITYQMLKNKGLTPKRKKEVRNPRVRNKNKYKKAIVRRKGQVKIARKELKKYDGEISGIKKNLSRSIKLK</sequence>
<evidence type="ECO:0000256" key="4">
    <source>
        <dbReference type="ARBA" id="ARBA00023242"/>
    </source>
</evidence>
<feature type="non-terminal residue" evidence="8">
    <location>
        <position position="1"/>
    </location>
</feature>
<dbReference type="Pfam" id="PF09368">
    <property type="entry name" value="Sas10"/>
    <property type="match status" value="1"/>
</dbReference>
<feature type="region of interest" description="Disordered" evidence="6">
    <location>
        <begin position="398"/>
        <end position="449"/>
    </location>
</feature>
<reference evidence="8" key="1">
    <citation type="journal article" date="2018" name="J. Proteomics">
        <title>Exploring the molecular complexity of Triatoma dimidiata sialome.</title>
        <authorList>
            <person name="Santiago P.B."/>
            <person name="de Araujo C.N."/>
            <person name="Charneau S."/>
            <person name="Bastos I.M.D."/>
            <person name="Assumpcao T.C.F."/>
            <person name="Queiroz R.M.L."/>
            <person name="Praca Y.R."/>
            <person name="Cordeiro T.M."/>
            <person name="Garcia C.H.S."/>
            <person name="da Silva I.G."/>
            <person name="Raiol T."/>
            <person name="Motta F.N."/>
            <person name="de Araujo Oliveira J.V."/>
            <person name="de Sousa M.V."/>
            <person name="Ribeiro J.M.C."/>
            <person name="de Santana J.M."/>
        </authorList>
    </citation>
    <scope>NUCLEOTIDE SEQUENCE</scope>
    <source>
        <strain evidence="8">Santander</strain>
        <tissue evidence="8">Salivary glands</tissue>
    </source>
</reference>
<feature type="domain" description="Sas10 C-terminal" evidence="7">
    <location>
        <begin position="414"/>
        <end position="487"/>
    </location>
</feature>